<evidence type="ECO:0000313" key="5">
    <source>
        <dbReference type="Proteomes" id="UP000435112"/>
    </source>
</evidence>
<proteinExistence type="predicted"/>
<gene>
    <name evidence="3" type="ORF">PR001_g23971</name>
    <name evidence="2" type="ORF">PR002_g24749</name>
</gene>
<evidence type="ECO:0000313" key="3">
    <source>
        <dbReference type="EMBL" id="KAE8981557.1"/>
    </source>
</evidence>
<dbReference type="Proteomes" id="UP000429607">
    <property type="component" value="Unassembled WGS sequence"/>
</dbReference>
<dbReference type="Proteomes" id="UP000435112">
    <property type="component" value="Unassembled WGS sequence"/>
</dbReference>
<comment type="caution">
    <text evidence="2">The sequence shown here is derived from an EMBL/GenBank/DDBJ whole genome shotgun (WGS) entry which is preliminary data.</text>
</comment>
<organism evidence="2 5">
    <name type="scientific">Phytophthora rubi</name>
    <dbReference type="NCBI Taxonomy" id="129364"/>
    <lineage>
        <taxon>Eukaryota</taxon>
        <taxon>Sar</taxon>
        <taxon>Stramenopiles</taxon>
        <taxon>Oomycota</taxon>
        <taxon>Peronosporomycetes</taxon>
        <taxon>Peronosporales</taxon>
        <taxon>Peronosporaceae</taxon>
        <taxon>Phytophthora</taxon>
    </lineage>
</organism>
<feature type="compositionally biased region" description="Polar residues" evidence="1">
    <location>
        <begin position="1"/>
        <end position="12"/>
    </location>
</feature>
<evidence type="ECO:0000313" key="2">
    <source>
        <dbReference type="EMBL" id="KAE8978319.1"/>
    </source>
</evidence>
<evidence type="ECO:0000256" key="1">
    <source>
        <dbReference type="SAM" id="MobiDB-lite"/>
    </source>
</evidence>
<evidence type="ECO:0000313" key="4">
    <source>
        <dbReference type="Proteomes" id="UP000429607"/>
    </source>
</evidence>
<dbReference type="EMBL" id="QXFU01003104">
    <property type="protein sequence ID" value="KAE8978319.1"/>
    <property type="molecule type" value="Genomic_DNA"/>
</dbReference>
<dbReference type="EMBL" id="QXFV01002943">
    <property type="protein sequence ID" value="KAE8981557.1"/>
    <property type="molecule type" value="Genomic_DNA"/>
</dbReference>
<name>A0A6A3I5U6_9STRA</name>
<reference evidence="4 5" key="1">
    <citation type="submission" date="2018-09" db="EMBL/GenBank/DDBJ databases">
        <title>Genomic investigation of the strawberry pathogen Phytophthora fragariae indicates pathogenicity is determined by transcriptional variation in three key races.</title>
        <authorList>
            <person name="Adams T.M."/>
            <person name="Armitage A.D."/>
            <person name="Sobczyk M.K."/>
            <person name="Bates H.J."/>
            <person name="Dunwell J.M."/>
            <person name="Nellist C.F."/>
            <person name="Harrison R.J."/>
        </authorList>
    </citation>
    <scope>NUCLEOTIDE SEQUENCE [LARGE SCALE GENOMIC DNA]</scope>
    <source>
        <strain evidence="3 4">SCRP249</strain>
        <strain evidence="2 5">SCRP324</strain>
    </source>
</reference>
<dbReference type="AlphaFoldDB" id="A0A6A3I5U6"/>
<protein>
    <submittedName>
        <fullName evidence="2">Uncharacterized protein</fullName>
    </submittedName>
</protein>
<feature type="region of interest" description="Disordered" evidence="1">
    <location>
        <begin position="1"/>
        <end position="24"/>
    </location>
</feature>
<sequence length="77" mass="8838">MESDSAGVSTSLQDKEEATKKLDEIKQLPQKSVKAAIEAELRRKSRNPVFYLRDVVSGRSEVWNRFQVVYEKPCSHI</sequence>
<feature type="compositionally biased region" description="Basic and acidic residues" evidence="1">
    <location>
        <begin position="13"/>
        <end position="24"/>
    </location>
</feature>
<accession>A0A6A3I5U6</accession>